<feature type="compositionally biased region" description="Basic residues" evidence="1">
    <location>
        <begin position="508"/>
        <end position="518"/>
    </location>
</feature>
<comment type="caution">
    <text evidence="3">The sequence shown here is derived from an EMBL/GenBank/DDBJ whole genome shotgun (WGS) entry which is preliminary data.</text>
</comment>
<dbReference type="InterPro" id="IPR050138">
    <property type="entry name" value="DHOase/Allantoinase_Hydrolase"/>
</dbReference>
<keyword evidence="4" id="KW-1185">Reference proteome</keyword>
<dbReference type="GO" id="GO:0004038">
    <property type="term" value="F:allantoinase activity"/>
    <property type="evidence" value="ECO:0007669"/>
    <property type="project" value="TreeGrafter"/>
</dbReference>
<keyword evidence="2" id="KW-0472">Membrane</keyword>
<feature type="compositionally biased region" description="Low complexity" evidence="1">
    <location>
        <begin position="519"/>
        <end position="528"/>
    </location>
</feature>
<feature type="region of interest" description="Disordered" evidence="1">
    <location>
        <begin position="487"/>
        <end position="548"/>
    </location>
</feature>
<keyword evidence="2" id="KW-0812">Transmembrane</keyword>
<feature type="compositionally biased region" description="Basic residues" evidence="1">
    <location>
        <begin position="529"/>
        <end position="543"/>
    </location>
</feature>
<dbReference type="InterPro" id="IPR032466">
    <property type="entry name" value="Metal_Hydrolase"/>
</dbReference>
<feature type="compositionally biased region" description="Polar residues" evidence="1">
    <location>
        <begin position="487"/>
        <end position="507"/>
    </location>
</feature>
<dbReference type="InterPro" id="IPR011059">
    <property type="entry name" value="Metal-dep_hydrolase_composite"/>
</dbReference>
<feature type="transmembrane region" description="Helical" evidence="2">
    <location>
        <begin position="26"/>
        <end position="45"/>
    </location>
</feature>
<dbReference type="Gene3D" id="3.20.20.140">
    <property type="entry name" value="Metal-dependent hydrolases"/>
    <property type="match status" value="2"/>
</dbReference>
<name>A0A4S4L0K1_9AGAM</name>
<dbReference type="SUPFAM" id="SSF51338">
    <property type="entry name" value="Composite domain of metallo-dependent hydrolases"/>
    <property type="match status" value="1"/>
</dbReference>
<dbReference type="OrthoDB" id="10258955at2759"/>
<organism evidence="3 4">
    <name type="scientific">Phellinidium pouzarii</name>
    <dbReference type="NCBI Taxonomy" id="167371"/>
    <lineage>
        <taxon>Eukaryota</taxon>
        <taxon>Fungi</taxon>
        <taxon>Dikarya</taxon>
        <taxon>Basidiomycota</taxon>
        <taxon>Agaricomycotina</taxon>
        <taxon>Agaricomycetes</taxon>
        <taxon>Hymenochaetales</taxon>
        <taxon>Hymenochaetaceae</taxon>
        <taxon>Phellinidium</taxon>
    </lineage>
</organism>
<reference evidence="3 4" key="1">
    <citation type="submission" date="2019-02" db="EMBL/GenBank/DDBJ databases">
        <title>Genome sequencing of the rare red list fungi Phellinidium pouzarii.</title>
        <authorList>
            <person name="Buettner E."/>
            <person name="Kellner H."/>
        </authorList>
    </citation>
    <scope>NUCLEOTIDE SEQUENCE [LARGE SCALE GENOMIC DNA]</scope>
    <source>
        <strain evidence="3 4">DSM 108285</strain>
    </source>
</reference>
<dbReference type="PANTHER" id="PTHR43668:SF5">
    <property type="entry name" value="AMIDOHYDROLASE 3 DOMAIN-CONTAINING PROTEIN"/>
    <property type="match status" value="1"/>
</dbReference>
<dbReference type="Proteomes" id="UP000308199">
    <property type="component" value="Unassembled WGS sequence"/>
</dbReference>
<evidence type="ECO:0000256" key="1">
    <source>
        <dbReference type="SAM" id="MobiDB-lite"/>
    </source>
</evidence>
<proteinExistence type="predicted"/>
<accession>A0A4S4L0K1</accession>
<evidence type="ECO:0000256" key="2">
    <source>
        <dbReference type="SAM" id="Phobius"/>
    </source>
</evidence>
<dbReference type="EMBL" id="SGPK01000313">
    <property type="protein sequence ID" value="THH04772.1"/>
    <property type="molecule type" value="Genomic_DNA"/>
</dbReference>
<dbReference type="GO" id="GO:0005737">
    <property type="term" value="C:cytoplasm"/>
    <property type="evidence" value="ECO:0007669"/>
    <property type="project" value="TreeGrafter"/>
</dbReference>
<dbReference type="PANTHER" id="PTHR43668">
    <property type="entry name" value="ALLANTOINASE"/>
    <property type="match status" value="1"/>
</dbReference>
<sequence>MDEKTVFDVKYDNVLKTARRTRRRPWPMLVLIVLAFSVLSTHIYLSHSDSLRRAVRIPANSAAVQARCANLKLKAGPSPTFSTRTSSDRFAPGTKSALIRNATIWTGRINGLEIIKGDILLEQGLIKALGHVEEILLDDDTVTFDANGAWVTPGIVDLHSHIGVSSVPSLSGAGDSNSRKGIAQPWLRTLDGLNTHDEAYRLSISGGVTTALVLPGSANDIGGQGFVIKLRPTSERSPTSMLLEPPFTLNSSDSIDLSLPPRWRQMKHACGENPRRVYGNSRMDNIWAFREVYDKARQIKEKQDAFCEKALDGEWSGLGAFPEELQWEALVDVLRGRVKVQVHCYEAVDLDGIVRLTNEFKFPIAAFHHAHETYLVPDLLKKAYGYPPASAMFASRARFKRESYRGSEFAPKILAENGLPVVLKSDHPVLNSRHLLYEAQQAHYYGLPENLALASVTTTPAQAMGMDHRVGFIREGCDAGNAISLRPQNTWTSHTRQPLQTSSSGTHTRLRSGQRRSRSSSTASCSSMRRTRRTSPHASRRRPQTPDFAKEAADAVKYEGLPPLEPQKSVGGTVVFTNVKSVMLRTAASREGIVSAFEARGEVFGVFVVTNGSVACAGIQSACTSFFEAPGAEVVDLKGGAISPGLVSFGSMLGLEEIQGESSTRDGAVYDSLEESVPGILGGEGALIHAADGLQYATRHAYLAYRAGVTVGVAAPLQYGFLGGLSTAFGLGAAHKMESGALVQEVAAVHVAIGHSGSSASVSTQVAALRRLLLDGGKGDVGSYFKNVADGKMTLVVNAESADIISTLLLLKKEVEGKTGASMKLTIFGASEAHLLAKELAVADVGVIVAPSRPFPKSWDARRILPGLPLTKDSAISLLLAHNVTVGIGITEPSTARHTRFDVAWAALDASGGISKTQALALASSNLEKLLGVNVESELADLVATEGGDLFDFESKVVGVISPKNGAVDIFRY</sequence>
<dbReference type="SUPFAM" id="SSF51556">
    <property type="entry name" value="Metallo-dependent hydrolases"/>
    <property type="match status" value="1"/>
</dbReference>
<gene>
    <name evidence="3" type="ORF">EW145_g5277</name>
</gene>
<evidence type="ECO:0000313" key="3">
    <source>
        <dbReference type="EMBL" id="THH04772.1"/>
    </source>
</evidence>
<protein>
    <submittedName>
        <fullName evidence="3">Uncharacterized protein</fullName>
    </submittedName>
</protein>
<dbReference type="AlphaFoldDB" id="A0A4S4L0K1"/>
<evidence type="ECO:0000313" key="4">
    <source>
        <dbReference type="Proteomes" id="UP000308199"/>
    </source>
</evidence>
<dbReference type="GO" id="GO:0006145">
    <property type="term" value="P:purine nucleobase catabolic process"/>
    <property type="evidence" value="ECO:0007669"/>
    <property type="project" value="TreeGrafter"/>
</dbReference>
<keyword evidence="2" id="KW-1133">Transmembrane helix</keyword>